<name>A0A165SQ63_9APHY</name>
<dbReference type="STRING" id="1314783.A0A165SQ63"/>
<dbReference type="PANTHER" id="PTHR31977:SF1">
    <property type="entry name" value="UPF0696 PROTEIN C11ORF68"/>
    <property type="match status" value="1"/>
</dbReference>
<feature type="compositionally biased region" description="Acidic residues" evidence="2">
    <location>
        <begin position="287"/>
        <end position="298"/>
    </location>
</feature>
<evidence type="ECO:0008006" key="5">
    <source>
        <dbReference type="Google" id="ProtNLM"/>
    </source>
</evidence>
<dbReference type="SUPFAM" id="SSF55418">
    <property type="entry name" value="eIF4e-like"/>
    <property type="match status" value="1"/>
</dbReference>
<evidence type="ECO:0000256" key="1">
    <source>
        <dbReference type="ARBA" id="ARBA00010568"/>
    </source>
</evidence>
<feature type="compositionally biased region" description="Acidic residues" evidence="2">
    <location>
        <begin position="334"/>
        <end position="344"/>
    </location>
</feature>
<evidence type="ECO:0000256" key="2">
    <source>
        <dbReference type="SAM" id="MobiDB-lite"/>
    </source>
</evidence>
<gene>
    <name evidence="3" type="ORF">DAEQUDRAFT_809208</name>
</gene>
<proteinExistence type="inferred from homology"/>
<feature type="compositionally biased region" description="Low complexity" evidence="2">
    <location>
        <begin position="312"/>
        <end position="327"/>
    </location>
</feature>
<dbReference type="AlphaFoldDB" id="A0A165SQ63"/>
<dbReference type="InterPro" id="IPR023398">
    <property type="entry name" value="TIF_eIF4e-like"/>
</dbReference>
<dbReference type="InterPro" id="IPR015034">
    <property type="entry name" value="Bles03"/>
</dbReference>
<evidence type="ECO:0000313" key="3">
    <source>
        <dbReference type="EMBL" id="KZT72326.1"/>
    </source>
</evidence>
<feature type="region of interest" description="Disordered" evidence="2">
    <location>
        <begin position="261"/>
        <end position="392"/>
    </location>
</feature>
<dbReference type="Pfam" id="PF08939">
    <property type="entry name" value="Bles03"/>
    <property type="match status" value="1"/>
</dbReference>
<keyword evidence="4" id="KW-1185">Reference proteome</keyword>
<organism evidence="3 4">
    <name type="scientific">Daedalea quercina L-15889</name>
    <dbReference type="NCBI Taxonomy" id="1314783"/>
    <lineage>
        <taxon>Eukaryota</taxon>
        <taxon>Fungi</taxon>
        <taxon>Dikarya</taxon>
        <taxon>Basidiomycota</taxon>
        <taxon>Agaricomycotina</taxon>
        <taxon>Agaricomycetes</taxon>
        <taxon>Polyporales</taxon>
        <taxon>Fomitopsis</taxon>
    </lineage>
</organism>
<dbReference type="OrthoDB" id="10067381at2759"/>
<reference evidence="3 4" key="1">
    <citation type="journal article" date="2016" name="Mol. Biol. Evol.">
        <title>Comparative Genomics of Early-Diverging Mushroom-Forming Fungi Provides Insights into the Origins of Lignocellulose Decay Capabilities.</title>
        <authorList>
            <person name="Nagy L.G."/>
            <person name="Riley R."/>
            <person name="Tritt A."/>
            <person name="Adam C."/>
            <person name="Daum C."/>
            <person name="Floudas D."/>
            <person name="Sun H."/>
            <person name="Yadav J.S."/>
            <person name="Pangilinan J."/>
            <person name="Larsson K.H."/>
            <person name="Matsuura K."/>
            <person name="Barry K."/>
            <person name="Labutti K."/>
            <person name="Kuo R."/>
            <person name="Ohm R.A."/>
            <person name="Bhattacharya S.S."/>
            <person name="Shirouzu T."/>
            <person name="Yoshinaga Y."/>
            <person name="Martin F.M."/>
            <person name="Grigoriev I.V."/>
            <person name="Hibbett D.S."/>
        </authorList>
    </citation>
    <scope>NUCLEOTIDE SEQUENCE [LARGE SCALE GENOMIC DNA]</scope>
    <source>
        <strain evidence="3 4">L-15889</strain>
    </source>
</reference>
<sequence>MSSDDTVLAEYPYLWSSSSQLPLEEFLTKYKPSMVQDDGTKPWIWVEKSTSEAQGLNMVTAVEEATALLKDVTVRIEEIKNDESIPLRANKKKGTKSKKEVREAVQSEATEKLKDISIRNEFVSGKWLIFAPNDKVDLVWSTIATSLISGPLASTSARLAKVATCPKHEVSNYSHVLCLYVPNVYDKEDVTKIMKILLRNHGMNLMGVKSNLYTAIGLDSKHPSGIPSTVWKNSALMPETEIKRMKEEYFTELNTTKANQADKVAAEKATTGTETKTKPKLRKKAEDDDPFASDDDESKDANEVAKEKSKAHSSSTSKKSTTKAVKGSPKDDFASDDDTGEDSDEQARKAQVAAKKATSKGKPATGGQSKRSKEDDDEEEVEDRPKRKQMRK</sequence>
<dbReference type="PANTHER" id="PTHR31977">
    <property type="entry name" value="UPF0696 PROTEIN C11ORF68"/>
    <property type="match status" value="1"/>
</dbReference>
<comment type="similarity">
    <text evidence="1">Belongs to the UPF0696 family.</text>
</comment>
<feature type="compositionally biased region" description="Basic and acidic residues" evidence="2">
    <location>
        <begin position="299"/>
        <end position="310"/>
    </location>
</feature>
<dbReference type="Gene3D" id="3.30.760.10">
    <property type="entry name" value="RNA Cap, Translation Initiation Factor Eif4e"/>
    <property type="match status" value="1"/>
</dbReference>
<dbReference type="Proteomes" id="UP000076727">
    <property type="component" value="Unassembled WGS sequence"/>
</dbReference>
<evidence type="ECO:0000313" key="4">
    <source>
        <dbReference type="Proteomes" id="UP000076727"/>
    </source>
</evidence>
<accession>A0A165SQ63</accession>
<protein>
    <recommendedName>
        <fullName evidence="5">DUF1917-domain-containing protein</fullName>
    </recommendedName>
</protein>
<dbReference type="EMBL" id="KV429041">
    <property type="protein sequence ID" value="KZT72326.1"/>
    <property type="molecule type" value="Genomic_DNA"/>
</dbReference>